<keyword evidence="2" id="KW-1185">Reference proteome</keyword>
<dbReference type="EMBL" id="LDPH01000026">
    <property type="protein sequence ID" value="KLV23245.1"/>
    <property type="molecule type" value="Genomic_DNA"/>
</dbReference>
<dbReference type="AlphaFoldDB" id="A0A0J1L2L0"/>
<dbReference type="Proteomes" id="UP000036045">
    <property type="component" value="Unassembled WGS sequence"/>
</dbReference>
<gene>
    <name evidence="1" type="ORF">ABW02_19685</name>
</gene>
<organism evidence="1 2">
    <name type="scientific">Niallia circulans</name>
    <name type="common">Bacillus circulans</name>
    <dbReference type="NCBI Taxonomy" id="1397"/>
    <lineage>
        <taxon>Bacteria</taxon>
        <taxon>Bacillati</taxon>
        <taxon>Bacillota</taxon>
        <taxon>Bacilli</taxon>
        <taxon>Bacillales</taxon>
        <taxon>Bacillaceae</taxon>
        <taxon>Niallia</taxon>
    </lineage>
</organism>
<dbReference type="RefSeq" id="WP_047943953.1">
    <property type="nucleotide sequence ID" value="NZ_JAMAUJ010000013.1"/>
</dbReference>
<evidence type="ECO:0000313" key="1">
    <source>
        <dbReference type="EMBL" id="KLV23245.1"/>
    </source>
</evidence>
<protein>
    <recommendedName>
        <fullName evidence="3">DUF1963 domain-containing protein</fullName>
    </recommendedName>
</protein>
<comment type="caution">
    <text evidence="1">The sequence shown here is derived from an EMBL/GenBank/DDBJ whole genome shotgun (WGS) entry which is preliminary data.</text>
</comment>
<dbReference type="OrthoDB" id="8792814at2"/>
<name>A0A0J1L2L0_NIACI</name>
<dbReference type="PATRIC" id="fig|1397.4.peg.2672"/>
<dbReference type="SUPFAM" id="SSF103032">
    <property type="entry name" value="Hypothetical protein YwqG"/>
    <property type="match status" value="1"/>
</dbReference>
<dbReference type="Pfam" id="PF09234">
    <property type="entry name" value="DUF1963"/>
    <property type="match status" value="1"/>
</dbReference>
<dbReference type="Gene3D" id="2.30.320.10">
    <property type="entry name" value="YwqG-like"/>
    <property type="match status" value="1"/>
</dbReference>
<evidence type="ECO:0008006" key="3">
    <source>
        <dbReference type="Google" id="ProtNLM"/>
    </source>
</evidence>
<dbReference type="InterPro" id="IPR035948">
    <property type="entry name" value="YwqG-like_sf"/>
</dbReference>
<sequence>MTQFEAFNSLREIGKKPVLAQIGGFRPEEARMSWFGGHFYIDKEAGWPHDKDGPMIPVLQAYVPEIPGGIDGMGEASLIQLFLNRKQLPIYPVKNGEGWLLIEHQSVEELQLMETPEEARGLREFQIRWHKADSDDYPCWEEAWDYVDLTEVNEDEAASDQFFDEFGSYPQTKIGGYASYIQSPVSLEDCQYIMQIGSEEKPRFMVGDNGTIYLFRSRSTGEWHMHWDCY</sequence>
<evidence type="ECO:0000313" key="2">
    <source>
        <dbReference type="Proteomes" id="UP000036045"/>
    </source>
</evidence>
<dbReference type="InterPro" id="IPR015315">
    <property type="entry name" value="DUF1963"/>
</dbReference>
<proteinExistence type="predicted"/>
<reference evidence="1 2" key="1">
    <citation type="submission" date="2015-05" db="EMBL/GenBank/DDBJ databases">
        <title>Whole genome sequence and identification of bacterial endophytes from Costus igneus.</title>
        <authorList>
            <person name="Lee Y.P."/>
            <person name="Gan H.M."/>
            <person name="Eng W."/>
            <person name="Wheatley M.S."/>
            <person name="Caraballo A."/>
            <person name="Polter S."/>
            <person name="Savka M.A."/>
            <person name="Hudson A.O."/>
        </authorList>
    </citation>
    <scope>NUCLEOTIDE SEQUENCE [LARGE SCALE GENOMIC DNA]</scope>
    <source>
        <strain evidence="1 2">RIT379</strain>
    </source>
</reference>
<accession>A0A0J1L2L0</accession>